<sequence>MHFAKCKITLEQALFARMADSLGFIAWSRTKDAAKGRRYKEKSILKELMHPEKKDEYMLFASVEDFDAYMKSFER</sequence>
<dbReference type="Pfam" id="PF17318">
    <property type="entry name" value="DUF5361"/>
    <property type="match status" value="1"/>
</dbReference>
<reference evidence="1 2" key="1">
    <citation type="submission" date="2016-12" db="EMBL/GenBank/DDBJ databases">
        <authorList>
            <person name="Song W.-J."/>
            <person name="Kurnit D.M."/>
        </authorList>
    </citation>
    <scope>NUCLEOTIDE SEQUENCE [LARGE SCALE GENOMIC DNA]</scope>
    <source>
        <strain evidence="1 2">DSM 14810</strain>
    </source>
</reference>
<dbReference type="RefSeq" id="WP_083572735.1">
    <property type="nucleotide sequence ID" value="NZ_FRDH01000008.1"/>
</dbReference>
<evidence type="ECO:0000313" key="1">
    <source>
        <dbReference type="EMBL" id="SHN59658.1"/>
    </source>
</evidence>
<dbReference type="AlphaFoldDB" id="A0A1M7SMI4"/>
<name>A0A1M7SMI4_9FIRM</name>
<dbReference type="InterPro" id="IPR035286">
    <property type="entry name" value="DUF5361"/>
</dbReference>
<protein>
    <submittedName>
        <fullName evidence="1">Uncharacterized protein</fullName>
    </submittedName>
</protein>
<organism evidence="1 2">
    <name type="scientific">Butyrivibrio hungatei DSM 14810</name>
    <dbReference type="NCBI Taxonomy" id="1121132"/>
    <lineage>
        <taxon>Bacteria</taxon>
        <taxon>Bacillati</taxon>
        <taxon>Bacillota</taxon>
        <taxon>Clostridia</taxon>
        <taxon>Lachnospirales</taxon>
        <taxon>Lachnospiraceae</taxon>
        <taxon>Butyrivibrio</taxon>
    </lineage>
</organism>
<proteinExistence type="predicted"/>
<dbReference type="Proteomes" id="UP000184097">
    <property type="component" value="Unassembled WGS sequence"/>
</dbReference>
<gene>
    <name evidence="1" type="ORF">SAMN02745247_02084</name>
</gene>
<evidence type="ECO:0000313" key="2">
    <source>
        <dbReference type="Proteomes" id="UP000184097"/>
    </source>
</evidence>
<dbReference type="EMBL" id="FRDH01000008">
    <property type="protein sequence ID" value="SHN59658.1"/>
    <property type="molecule type" value="Genomic_DNA"/>
</dbReference>
<accession>A0A1M7SMI4</accession>